<protein>
    <submittedName>
        <fullName evidence="2">Uncharacterized protein</fullName>
    </submittedName>
</protein>
<reference evidence="2" key="1">
    <citation type="submission" date="2023-07" db="EMBL/GenBank/DDBJ databases">
        <title>draft genome sequence of fig (Ficus carica).</title>
        <authorList>
            <person name="Takahashi T."/>
            <person name="Nishimura K."/>
        </authorList>
    </citation>
    <scope>NUCLEOTIDE SEQUENCE</scope>
</reference>
<feature type="region of interest" description="Disordered" evidence="1">
    <location>
        <begin position="1"/>
        <end position="85"/>
    </location>
</feature>
<comment type="caution">
    <text evidence="2">The sequence shown here is derived from an EMBL/GenBank/DDBJ whole genome shotgun (WGS) entry which is preliminary data.</text>
</comment>
<accession>A0AA88EGI9</accession>
<dbReference type="AlphaFoldDB" id="A0AA88EGI9"/>
<feature type="compositionally biased region" description="Gly residues" evidence="1">
    <location>
        <begin position="1"/>
        <end position="20"/>
    </location>
</feature>
<evidence type="ECO:0000256" key="1">
    <source>
        <dbReference type="SAM" id="MobiDB-lite"/>
    </source>
</evidence>
<sequence length="85" mass="8645">MGGGLGVGGWGPGSGGGLGWGAHRASWGAGGGLGAGGGGWREKGEERENYRRPEVGCRRPSAATERSPAPEKTWGGKNPMRLGVW</sequence>
<dbReference type="EMBL" id="BTGU01010915">
    <property type="protein sequence ID" value="GMN74567.1"/>
    <property type="molecule type" value="Genomic_DNA"/>
</dbReference>
<organism evidence="2 3">
    <name type="scientific">Ficus carica</name>
    <name type="common">Common fig</name>
    <dbReference type="NCBI Taxonomy" id="3494"/>
    <lineage>
        <taxon>Eukaryota</taxon>
        <taxon>Viridiplantae</taxon>
        <taxon>Streptophyta</taxon>
        <taxon>Embryophyta</taxon>
        <taxon>Tracheophyta</taxon>
        <taxon>Spermatophyta</taxon>
        <taxon>Magnoliopsida</taxon>
        <taxon>eudicotyledons</taxon>
        <taxon>Gunneridae</taxon>
        <taxon>Pentapetalae</taxon>
        <taxon>rosids</taxon>
        <taxon>fabids</taxon>
        <taxon>Rosales</taxon>
        <taxon>Moraceae</taxon>
        <taxon>Ficeae</taxon>
        <taxon>Ficus</taxon>
    </lineage>
</organism>
<evidence type="ECO:0000313" key="2">
    <source>
        <dbReference type="EMBL" id="GMN74567.1"/>
    </source>
</evidence>
<feature type="compositionally biased region" description="Basic and acidic residues" evidence="1">
    <location>
        <begin position="40"/>
        <end position="57"/>
    </location>
</feature>
<gene>
    <name evidence="2" type="ORF">TIFTF001_052402</name>
</gene>
<name>A0AA88EGI9_FICCA</name>
<dbReference type="Proteomes" id="UP001187192">
    <property type="component" value="Unassembled WGS sequence"/>
</dbReference>
<proteinExistence type="predicted"/>
<keyword evidence="3" id="KW-1185">Reference proteome</keyword>
<evidence type="ECO:0000313" key="3">
    <source>
        <dbReference type="Proteomes" id="UP001187192"/>
    </source>
</evidence>
<feature type="compositionally biased region" description="Gly residues" evidence="1">
    <location>
        <begin position="28"/>
        <end position="39"/>
    </location>
</feature>